<proteinExistence type="predicted"/>
<comment type="caution">
    <text evidence="1">The sequence shown here is derived from an EMBL/GenBank/DDBJ whole genome shotgun (WGS) entry which is preliminary data.</text>
</comment>
<reference evidence="1 2" key="1">
    <citation type="submission" date="2023-08" db="EMBL/GenBank/DDBJ databases">
        <title>Microbacterium sp. nov., isolated from a waste landfill.</title>
        <authorList>
            <person name="Wen W."/>
        </authorList>
    </citation>
    <scope>NUCLEOTIDE SEQUENCE [LARGE SCALE GENOMIC DNA]</scope>
    <source>
        <strain evidence="1 2">ASV81</strain>
    </source>
</reference>
<evidence type="ECO:0000313" key="1">
    <source>
        <dbReference type="EMBL" id="MDQ4213770.1"/>
    </source>
</evidence>
<dbReference type="EMBL" id="JAVFCB010000003">
    <property type="protein sequence ID" value="MDQ4213770.1"/>
    <property type="molecule type" value="Genomic_DNA"/>
</dbReference>
<dbReference type="RefSeq" id="WP_308488707.1">
    <property type="nucleotide sequence ID" value="NZ_JAVFCB010000003.1"/>
</dbReference>
<evidence type="ECO:0000313" key="2">
    <source>
        <dbReference type="Proteomes" id="UP001230289"/>
    </source>
</evidence>
<accession>A0ABU0XJA1</accession>
<keyword evidence="2" id="KW-1185">Reference proteome</keyword>
<name>A0ABU0XJA1_9MICO</name>
<gene>
    <name evidence="1" type="ORF">RBR11_07560</name>
</gene>
<dbReference type="Proteomes" id="UP001230289">
    <property type="component" value="Unassembled WGS sequence"/>
</dbReference>
<protein>
    <submittedName>
        <fullName evidence="1">Uncharacterized protein</fullName>
    </submittedName>
</protein>
<sequence length="92" mass="10450">MTVYIENEKGGVHSVTDEHYNTYLTTTTNDGGTFPIPGITVLTEEQAREKNPQLFGAWDPQVTFTPEELIAQRKYQKDLAEFQQLYASNHEG</sequence>
<organism evidence="1 2">
    <name type="scientific">Microbacterium capsulatum</name>
    <dbReference type="NCBI Taxonomy" id="3041921"/>
    <lineage>
        <taxon>Bacteria</taxon>
        <taxon>Bacillati</taxon>
        <taxon>Actinomycetota</taxon>
        <taxon>Actinomycetes</taxon>
        <taxon>Micrococcales</taxon>
        <taxon>Microbacteriaceae</taxon>
        <taxon>Microbacterium</taxon>
    </lineage>
</organism>